<dbReference type="InterPro" id="IPR013087">
    <property type="entry name" value="Znf_C2H2_type"/>
</dbReference>
<feature type="compositionally biased region" description="Low complexity" evidence="2">
    <location>
        <begin position="357"/>
        <end position="376"/>
    </location>
</feature>
<protein>
    <recommendedName>
        <fullName evidence="4">C2H2-type domain-containing protein</fullName>
    </recommendedName>
</protein>
<keyword evidence="3" id="KW-0732">Signal</keyword>
<feature type="domain" description="C2H2-type" evidence="4">
    <location>
        <begin position="316"/>
        <end position="346"/>
    </location>
</feature>
<feature type="region of interest" description="Disordered" evidence="2">
    <location>
        <begin position="161"/>
        <end position="183"/>
    </location>
</feature>
<sequence>MILELFFLILFLLVEPPNTIGDCDCHCSCGRKHHLPSTYHGTSSTEEIKLNDEAVTQKHNQNEDGPIYVGGDGDWNEESPSNPIESYTSKTHYDDNGSKKDYSGRPTPPHLVDRAVSGPDWQLAHGNKKIKNDFWCGPCHKRFVDLLALQQHTFAVHTTGAKSGMSSSTQEHRAPSNISVSPETDKPVPICEVCSEEVPNAYSLRTHKTLNHPWSVFCADCLLTFNHAQDAADHYQLIHGAESKKFGRIQSMLDTIKGPIKSTLPTSHEQLSSSSLSSSSISYTSDSSRSASNLFSRQSEIHLQKTFPSHTVGTYYECEECHMVFTDKIEFEAHNSIPLVHGGRIYQSEDFPPLGVSTSPLISSSSADSSTANSSSEEVTAWGMPSYTMNETDFPQLNDGEGCRPQARLSPEPQADSSASEEGLMMTDVKIGKVRIVKEKRGVHQEIENMIGSNSLVESDELEEHLIIDDDDEETYDRKDSNDTTMSDSTFETITSAQQAKTPNECIIMKTQVDNTDEVKGTEEAIESSSILSGTDINTDRTIPSLQTISPKPIIQSIPSHVKLTPYARAALASRSQIEIYPPPNDLYDESKAEVERQNNEKEEIQPTVIGGIECQIPSFFFHPSPSKKKGVVNTHTSTPLTLKSDNVKGKEEEDQWLASQEVYEITVSQRRQTFSLDLGAPSNGNRPIPKYKQQQQQQRQQASENGKKNKSKRKPKEKETYLSPSQRDAYGSKDRKQDKQSPQPALQPLFESEWSTLSTSSHYPTGGRGGRIVKEHPWDRSSMEAEERNRLVQAGTESTEDLYGGW</sequence>
<feature type="region of interest" description="Disordered" evidence="2">
    <location>
        <begin position="357"/>
        <end position="424"/>
    </location>
</feature>
<dbReference type="GeneID" id="87952713"/>
<evidence type="ECO:0000256" key="2">
    <source>
        <dbReference type="SAM" id="MobiDB-lite"/>
    </source>
</evidence>
<feature type="domain" description="C2H2-type" evidence="4">
    <location>
        <begin position="134"/>
        <end position="162"/>
    </location>
</feature>
<feature type="compositionally biased region" description="Basic and acidic residues" evidence="2">
    <location>
        <begin position="773"/>
        <end position="791"/>
    </location>
</feature>
<feature type="region of interest" description="Disordered" evidence="2">
    <location>
        <begin position="58"/>
        <end position="107"/>
    </location>
</feature>
<dbReference type="RefSeq" id="XP_062788399.1">
    <property type="nucleotide sequence ID" value="XM_062932348.1"/>
</dbReference>
<proteinExistence type="predicted"/>
<evidence type="ECO:0000259" key="4">
    <source>
        <dbReference type="PROSITE" id="PS50157"/>
    </source>
</evidence>
<dbReference type="PROSITE" id="PS50157">
    <property type="entry name" value="ZINC_FINGER_C2H2_2"/>
    <property type="match status" value="2"/>
</dbReference>
<dbReference type="SMART" id="SM00355">
    <property type="entry name" value="ZnF_C2H2"/>
    <property type="match status" value="4"/>
</dbReference>
<feature type="region of interest" description="Disordered" evidence="2">
    <location>
        <begin position="677"/>
        <end position="807"/>
    </location>
</feature>
<dbReference type="EMBL" id="CP141881">
    <property type="protein sequence ID" value="WRT63659.1"/>
    <property type="molecule type" value="Genomic_DNA"/>
</dbReference>
<dbReference type="PROSITE" id="PS00028">
    <property type="entry name" value="ZINC_FINGER_C2H2_1"/>
    <property type="match status" value="2"/>
</dbReference>
<keyword evidence="1" id="KW-0863">Zinc-finger</keyword>
<feature type="region of interest" description="Disordered" evidence="2">
    <location>
        <begin position="627"/>
        <end position="654"/>
    </location>
</feature>
<gene>
    <name evidence="5" type="ORF">IL334_000582</name>
</gene>
<feature type="compositionally biased region" description="Basic and acidic residues" evidence="2">
    <location>
        <begin position="91"/>
        <end position="103"/>
    </location>
</feature>
<accession>A0ABZ1CQJ2</accession>
<name>A0ABZ1CQJ2_9TREE</name>
<organism evidence="5 6">
    <name type="scientific">Kwoniella shivajii</name>
    <dbReference type="NCBI Taxonomy" id="564305"/>
    <lineage>
        <taxon>Eukaryota</taxon>
        <taxon>Fungi</taxon>
        <taxon>Dikarya</taxon>
        <taxon>Basidiomycota</taxon>
        <taxon>Agaricomycotina</taxon>
        <taxon>Tremellomycetes</taxon>
        <taxon>Tremellales</taxon>
        <taxon>Cryptococcaceae</taxon>
        <taxon>Kwoniella</taxon>
    </lineage>
</organism>
<dbReference type="Proteomes" id="UP001329825">
    <property type="component" value="Chromosome 1"/>
</dbReference>
<evidence type="ECO:0000313" key="6">
    <source>
        <dbReference type="Proteomes" id="UP001329825"/>
    </source>
</evidence>
<feature type="region of interest" description="Disordered" evidence="2">
    <location>
        <begin position="467"/>
        <end position="488"/>
    </location>
</feature>
<feature type="chain" id="PRO_5046134780" description="C2H2-type domain-containing protein" evidence="3">
    <location>
        <begin position="22"/>
        <end position="807"/>
    </location>
</feature>
<evidence type="ECO:0000256" key="3">
    <source>
        <dbReference type="SAM" id="SignalP"/>
    </source>
</evidence>
<feature type="compositionally biased region" description="Polar residues" evidence="2">
    <location>
        <begin position="78"/>
        <end position="90"/>
    </location>
</feature>
<feature type="compositionally biased region" description="Polar residues" evidence="2">
    <location>
        <begin position="754"/>
        <end position="764"/>
    </location>
</feature>
<feature type="signal peptide" evidence="3">
    <location>
        <begin position="1"/>
        <end position="21"/>
    </location>
</feature>
<evidence type="ECO:0000256" key="1">
    <source>
        <dbReference type="PROSITE-ProRule" id="PRU00042"/>
    </source>
</evidence>
<feature type="compositionally biased region" description="Polar residues" evidence="2">
    <location>
        <begin position="634"/>
        <end position="645"/>
    </location>
</feature>
<keyword evidence="1" id="KW-0479">Metal-binding</keyword>
<keyword evidence="1" id="KW-0862">Zinc</keyword>
<keyword evidence="6" id="KW-1185">Reference proteome</keyword>
<reference evidence="5 6" key="1">
    <citation type="submission" date="2024-01" db="EMBL/GenBank/DDBJ databases">
        <title>Comparative genomics of Cryptococcus and Kwoniella reveals pathogenesis evolution and contrasting modes of karyotype evolution via chromosome fusion or intercentromeric recombination.</title>
        <authorList>
            <person name="Coelho M.A."/>
            <person name="David-Palma M."/>
            <person name="Shea T."/>
            <person name="Bowers K."/>
            <person name="McGinley-Smith S."/>
            <person name="Mohammad A.W."/>
            <person name="Gnirke A."/>
            <person name="Yurkov A.M."/>
            <person name="Nowrousian M."/>
            <person name="Sun S."/>
            <person name="Cuomo C.A."/>
            <person name="Heitman J."/>
        </authorList>
    </citation>
    <scope>NUCLEOTIDE SEQUENCE [LARGE SCALE GENOMIC DNA]</scope>
    <source>
        <strain evidence="5">CBS 11374</strain>
    </source>
</reference>
<feature type="compositionally biased region" description="Basic and acidic residues" evidence="2">
    <location>
        <begin position="731"/>
        <end position="740"/>
    </location>
</feature>
<evidence type="ECO:0000313" key="5">
    <source>
        <dbReference type="EMBL" id="WRT63659.1"/>
    </source>
</evidence>